<dbReference type="InterPro" id="IPR013249">
    <property type="entry name" value="RNA_pol_sigma70_r4_t2"/>
</dbReference>
<evidence type="ECO:0000313" key="4">
    <source>
        <dbReference type="EMBL" id="ABS63340.1"/>
    </source>
</evidence>
<dbReference type="InterPro" id="IPR007627">
    <property type="entry name" value="RNA_pol_sigma70_r2"/>
</dbReference>
<gene>
    <name evidence="4" type="ordered locus">Plav_1721</name>
</gene>
<dbReference type="GO" id="GO:0016987">
    <property type="term" value="F:sigma factor activity"/>
    <property type="evidence" value="ECO:0007669"/>
    <property type="project" value="InterPro"/>
</dbReference>
<proteinExistence type="predicted"/>
<dbReference type="InterPro" id="IPR036388">
    <property type="entry name" value="WH-like_DNA-bd_sf"/>
</dbReference>
<evidence type="ECO:0000259" key="2">
    <source>
        <dbReference type="Pfam" id="PF04542"/>
    </source>
</evidence>
<dbReference type="SUPFAM" id="SSF88659">
    <property type="entry name" value="Sigma3 and sigma4 domains of RNA polymerase sigma factors"/>
    <property type="match status" value="1"/>
</dbReference>
<dbReference type="Pfam" id="PF08281">
    <property type="entry name" value="Sigma70_r4_2"/>
    <property type="match status" value="1"/>
</dbReference>
<dbReference type="GO" id="GO:0003677">
    <property type="term" value="F:DNA binding"/>
    <property type="evidence" value="ECO:0007669"/>
    <property type="project" value="InterPro"/>
</dbReference>
<dbReference type="PANTHER" id="PTHR30173">
    <property type="entry name" value="SIGMA 19 FACTOR"/>
    <property type="match status" value="1"/>
</dbReference>
<comment type="subunit">
    <text evidence="1">Interacts transiently with the RNA polymerase catalytic core formed by RpoA, RpoB, RpoC and RpoZ (2 alpha, 1 beta, 1 beta' and 1 omega subunit) to form the RNA polymerase holoenzyme that can initiate transcription.</text>
</comment>
<dbReference type="AlphaFoldDB" id="A7HTV7"/>
<dbReference type="eggNOG" id="COG1595">
    <property type="taxonomic scope" value="Bacteria"/>
</dbReference>
<dbReference type="InterPro" id="IPR014303">
    <property type="entry name" value="RNA_pol_sigma-70_ECF"/>
</dbReference>
<dbReference type="NCBIfam" id="NF007214">
    <property type="entry name" value="PRK09636.1"/>
    <property type="match status" value="1"/>
</dbReference>
<dbReference type="InterPro" id="IPR052704">
    <property type="entry name" value="ECF_Sigma-70_Domain"/>
</dbReference>
<dbReference type="SUPFAM" id="SSF88946">
    <property type="entry name" value="Sigma2 domain of RNA polymerase sigma factors"/>
    <property type="match status" value="1"/>
</dbReference>
<dbReference type="Gene3D" id="1.10.1740.10">
    <property type="match status" value="1"/>
</dbReference>
<dbReference type="HOGENOM" id="CLU_047691_22_0_5"/>
<dbReference type="STRING" id="402881.Plav_1721"/>
<dbReference type="KEGG" id="pla:Plav_1721"/>
<organism evidence="4 5">
    <name type="scientific">Parvibaculum lavamentivorans (strain DS-1 / DSM 13023 / NCIMB 13966)</name>
    <dbReference type="NCBI Taxonomy" id="402881"/>
    <lineage>
        <taxon>Bacteria</taxon>
        <taxon>Pseudomonadati</taxon>
        <taxon>Pseudomonadota</taxon>
        <taxon>Alphaproteobacteria</taxon>
        <taxon>Hyphomicrobiales</taxon>
        <taxon>Parvibaculaceae</taxon>
        <taxon>Parvibaculum</taxon>
    </lineage>
</organism>
<dbReference type="NCBIfam" id="TIGR02957">
    <property type="entry name" value="SigX4"/>
    <property type="match status" value="1"/>
</dbReference>
<accession>A7HTV7</accession>
<dbReference type="Proteomes" id="UP000006377">
    <property type="component" value="Chromosome"/>
</dbReference>
<dbReference type="OrthoDB" id="9794372at2"/>
<dbReference type="SUPFAM" id="SSF54427">
    <property type="entry name" value="NTF2-like"/>
    <property type="match status" value="1"/>
</dbReference>
<dbReference type="Pfam" id="PF04542">
    <property type="entry name" value="Sigma70_r2"/>
    <property type="match status" value="1"/>
</dbReference>
<dbReference type="RefSeq" id="WP_012110633.1">
    <property type="nucleotide sequence ID" value="NC_009719.1"/>
</dbReference>
<dbReference type="InterPro" id="IPR013325">
    <property type="entry name" value="RNA_pol_sigma_r2"/>
</dbReference>
<dbReference type="NCBIfam" id="TIGR02937">
    <property type="entry name" value="sigma70-ECF"/>
    <property type="match status" value="1"/>
</dbReference>
<dbReference type="GO" id="GO:0006352">
    <property type="term" value="P:DNA-templated transcription initiation"/>
    <property type="evidence" value="ECO:0007669"/>
    <property type="project" value="InterPro"/>
</dbReference>
<dbReference type="Gene3D" id="3.10.450.50">
    <property type="match status" value="1"/>
</dbReference>
<evidence type="ECO:0000259" key="3">
    <source>
        <dbReference type="Pfam" id="PF08281"/>
    </source>
</evidence>
<evidence type="ECO:0000256" key="1">
    <source>
        <dbReference type="ARBA" id="ARBA00011344"/>
    </source>
</evidence>
<dbReference type="Gene3D" id="1.10.10.10">
    <property type="entry name" value="Winged helix-like DNA-binding domain superfamily/Winged helix DNA-binding domain"/>
    <property type="match status" value="1"/>
</dbReference>
<dbReference type="InterPro" id="IPR014284">
    <property type="entry name" value="RNA_pol_sigma-70_dom"/>
</dbReference>
<feature type="domain" description="RNA polymerase sigma-70 region 2" evidence="2">
    <location>
        <begin position="14"/>
        <end position="77"/>
    </location>
</feature>
<reference evidence="4 5" key="1">
    <citation type="journal article" date="2011" name="Stand. Genomic Sci.">
        <title>Complete genome sequence of Parvibaculum lavamentivorans type strain (DS-1(T)).</title>
        <authorList>
            <person name="Schleheck D."/>
            <person name="Weiss M."/>
            <person name="Pitluck S."/>
            <person name="Bruce D."/>
            <person name="Land M.L."/>
            <person name="Han S."/>
            <person name="Saunders E."/>
            <person name="Tapia R."/>
            <person name="Detter C."/>
            <person name="Brettin T."/>
            <person name="Han J."/>
            <person name="Woyke T."/>
            <person name="Goodwin L."/>
            <person name="Pennacchio L."/>
            <person name="Nolan M."/>
            <person name="Cook A.M."/>
            <person name="Kjelleberg S."/>
            <person name="Thomas T."/>
        </authorList>
    </citation>
    <scope>NUCLEOTIDE SEQUENCE [LARGE SCALE GENOMIC DNA]</scope>
    <source>
        <strain evidence="5">DS-1 / DSM 13023 / NCIMB 13966</strain>
    </source>
</reference>
<dbReference type="InterPro" id="IPR013324">
    <property type="entry name" value="RNA_pol_sigma_r3/r4-like"/>
</dbReference>
<dbReference type="InterPro" id="IPR032710">
    <property type="entry name" value="NTF2-like_dom_sf"/>
</dbReference>
<dbReference type="PANTHER" id="PTHR30173:SF36">
    <property type="entry name" value="ECF RNA POLYMERASE SIGMA FACTOR SIGJ"/>
    <property type="match status" value="1"/>
</dbReference>
<protein>
    <submittedName>
        <fullName evidence="4">RNA polymerase, sigma-24 subunit, ECF subfamily</fullName>
    </submittedName>
</protein>
<feature type="domain" description="RNA polymerase sigma factor 70 region 4 type 2" evidence="3">
    <location>
        <begin position="116"/>
        <end position="166"/>
    </location>
</feature>
<dbReference type="EMBL" id="CP000774">
    <property type="protein sequence ID" value="ABS63340.1"/>
    <property type="molecule type" value="Genomic_DNA"/>
</dbReference>
<evidence type="ECO:0000313" key="5">
    <source>
        <dbReference type="Proteomes" id="UP000006377"/>
    </source>
</evidence>
<sequence>MTATTKPATPDETFERHRGRAFAVAYRILGSASDAEDAVQEAWLRWRGTDTAGIRNPEAWLVTAVARLAIDQLRTARARRETYVGPWLPEPIVTAARESEPTPEDRLALADDISIALLHVLERLAPEERAAFLLHDAFDYDYGELAALLGKSEAACRQTVSRARRRVQETHPRFDTSAREHARLAAAFSAAISSADPKALLDCFTEDVVLLSDGGGKALAALNPIYGADHVMRFLLGILRKRPDGFRLEPAIVNGLPGFIAYDDTGVHSTLGFAVIDGKISALYMMRNPDKLQRVDLRR</sequence>
<name>A7HTV7_PARL1</name>
<keyword evidence="5" id="KW-1185">Reference proteome</keyword>